<dbReference type="Proteomes" id="UP001499984">
    <property type="component" value="Unassembled WGS sequence"/>
</dbReference>
<reference evidence="3" key="1">
    <citation type="journal article" date="2019" name="Int. J. Syst. Evol. Microbiol.">
        <title>The Global Catalogue of Microorganisms (GCM) 10K type strain sequencing project: providing services to taxonomists for standard genome sequencing and annotation.</title>
        <authorList>
            <consortium name="The Broad Institute Genomics Platform"/>
            <consortium name="The Broad Institute Genome Sequencing Center for Infectious Disease"/>
            <person name="Wu L."/>
            <person name="Ma J."/>
        </authorList>
    </citation>
    <scope>NUCLEOTIDE SEQUENCE [LARGE SCALE GENOMIC DNA]</scope>
    <source>
        <strain evidence="3">JCM 16925</strain>
    </source>
</reference>
<feature type="region of interest" description="Disordered" evidence="1">
    <location>
        <begin position="24"/>
        <end position="58"/>
    </location>
</feature>
<sequence>MTEDVKRRGPRLLTEQWRVLVLHEERSESRAAPDGPRERGTAMPRGTAMTKGIGRHGPRLLTQQRRVLVRHEERWQIPQQRAAFADGEQP</sequence>
<comment type="caution">
    <text evidence="2">The sequence shown here is derived from an EMBL/GenBank/DDBJ whole genome shotgun (WGS) entry which is preliminary data.</text>
</comment>
<protein>
    <recommendedName>
        <fullName evidence="4">Transposase</fullName>
    </recommendedName>
</protein>
<accession>A0ABP7W4L0</accession>
<evidence type="ECO:0000256" key="1">
    <source>
        <dbReference type="SAM" id="MobiDB-lite"/>
    </source>
</evidence>
<gene>
    <name evidence="2" type="ORF">GCM10022233_71740</name>
</gene>
<dbReference type="EMBL" id="BAAAZY010000024">
    <property type="protein sequence ID" value="GAA4080919.1"/>
    <property type="molecule type" value="Genomic_DNA"/>
</dbReference>
<name>A0ABP7W4L0_9ACTN</name>
<feature type="compositionally biased region" description="Basic and acidic residues" evidence="1">
    <location>
        <begin position="24"/>
        <end position="40"/>
    </location>
</feature>
<evidence type="ECO:0000313" key="2">
    <source>
        <dbReference type="EMBL" id="GAA4080919.1"/>
    </source>
</evidence>
<organism evidence="2 3">
    <name type="scientific">Streptomyces shaanxiensis</name>
    <dbReference type="NCBI Taxonomy" id="653357"/>
    <lineage>
        <taxon>Bacteria</taxon>
        <taxon>Bacillati</taxon>
        <taxon>Actinomycetota</taxon>
        <taxon>Actinomycetes</taxon>
        <taxon>Kitasatosporales</taxon>
        <taxon>Streptomycetaceae</taxon>
        <taxon>Streptomyces</taxon>
    </lineage>
</organism>
<evidence type="ECO:0008006" key="4">
    <source>
        <dbReference type="Google" id="ProtNLM"/>
    </source>
</evidence>
<proteinExistence type="predicted"/>
<keyword evidence="3" id="KW-1185">Reference proteome</keyword>
<evidence type="ECO:0000313" key="3">
    <source>
        <dbReference type="Proteomes" id="UP001499984"/>
    </source>
</evidence>